<geneLocation type="plasmid" evidence="1 2">
    <name>pMP1046B</name>
</geneLocation>
<protein>
    <submittedName>
        <fullName evidence="1">Uncharacterized protein</fullName>
    </submittedName>
</protein>
<gene>
    <name evidence="1" type="ORF">LSJ_3008</name>
</gene>
<dbReference type="Proteomes" id="UP000029488">
    <property type="component" value="Plasmid pMP1046B"/>
</dbReference>
<evidence type="ECO:0000313" key="1">
    <source>
        <dbReference type="EMBL" id="AIR11628.1"/>
    </source>
</evidence>
<name>A0A089QIG7_9LACO</name>
<dbReference type="KEGG" id="lsj:LSJ_3008"/>
<accession>A0A089QIG7</accession>
<proteinExistence type="predicted"/>
<evidence type="ECO:0000313" key="2">
    <source>
        <dbReference type="Proteomes" id="UP000029488"/>
    </source>
</evidence>
<dbReference type="EMBL" id="CP007648">
    <property type="protein sequence ID" value="AIR11628.1"/>
    <property type="molecule type" value="Genomic_DNA"/>
</dbReference>
<dbReference type="RefSeq" id="WP_044005774.1">
    <property type="nucleotide sequence ID" value="NZ_CP007648.1"/>
</dbReference>
<sequence>MNTQFQLLHERSFNKGLDFIAIDLDEVEDYTDTQTENGVLYGILDDLDTFDYLTEKLVIDSNDNYYLLFSNNGWLFLNSAINVKDGTIGYFNYIDDSDTECEYEPVTTISSHDIRLLTDAIDRYYLSDGCDIVKVTEIK</sequence>
<keyword evidence="1" id="KW-0614">Plasmid</keyword>
<reference evidence="1 2" key="1">
    <citation type="journal article" date="2014" name="BMC Genomics">
        <title>Unusual genome complexity in Lactobacillus salivarius JCM1046.</title>
        <authorList>
            <person name="Raftis E.J."/>
            <person name="Forde B.M."/>
            <person name="Claesson M.J."/>
            <person name="O'Toole P.W."/>
        </authorList>
    </citation>
    <scope>NUCLEOTIDE SEQUENCE [LARGE SCALE GENOMIC DNA]</scope>
    <source>
        <strain evidence="1 2">JCM1046</strain>
        <plasmid evidence="1 2">pMP1046B</plasmid>
    </source>
</reference>
<dbReference type="AlphaFoldDB" id="A0A089QIG7"/>
<organism evidence="1 2">
    <name type="scientific">Ligilactobacillus salivarius</name>
    <dbReference type="NCBI Taxonomy" id="1624"/>
    <lineage>
        <taxon>Bacteria</taxon>
        <taxon>Bacillati</taxon>
        <taxon>Bacillota</taxon>
        <taxon>Bacilli</taxon>
        <taxon>Lactobacillales</taxon>
        <taxon>Lactobacillaceae</taxon>
        <taxon>Ligilactobacillus</taxon>
    </lineage>
</organism>